<dbReference type="Pfam" id="PF01965">
    <property type="entry name" value="DJ-1_PfpI"/>
    <property type="match status" value="1"/>
</dbReference>
<evidence type="ECO:0000259" key="1">
    <source>
        <dbReference type="Pfam" id="PF01965"/>
    </source>
</evidence>
<keyword evidence="2" id="KW-0645">Protease</keyword>
<comment type="caution">
    <text evidence="2">The sequence shown here is derived from an EMBL/GenBank/DDBJ whole genome shotgun (WGS) entry which is preliminary data.</text>
</comment>
<dbReference type="Proteomes" id="UP000569951">
    <property type="component" value="Unassembled WGS sequence"/>
</dbReference>
<reference evidence="2 3" key="1">
    <citation type="submission" date="2020-08" db="EMBL/GenBank/DDBJ databases">
        <title>Genomic Encyclopedia of Type Strains, Phase IV (KMG-IV): sequencing the most valuable type-strain genomes for metagenomic binning, comparative biology and taxonomic classification.</title>
        <authorList>
            <person name="Goeker M."/>
        </authorList>
    </citation>
    <scope>NUCLEOTIDE SEQUENCE [LARGE SCALE GENOMIC DNA]</scope>
    <source>
        <strain evidence="2 3">DSM 21458</strain>
    </source>
</reference>
<dbReference type="PANTHER" id="PTHR43130">
    <property type="entry name" value="ARAC-FAMILY TRANSCRIPTIONAL REGULATOR"/>
    <property type="match status" value="1"/>
</dbReference>
<dbReference type="InterPro" id="IPR029062">
    <property type="entry name" value="Class_I_gatase-like"/>
</dbReference>
<dbReference type="SUPFAM" id="SSF52317">
    <property type="entry name" value="Class I glutamine amidotransferase-like"/>
    <property type="match status" value="1"/>
</dbReference>
<evidence type="ECO:0000313" key="3">
    <source>
        <dbReference type="Proteomes" id="UP000569951"/>
    </source>
</evidence>
<accession>A0A841HTB5</accession>
<feature type="domain" description="DJ-1/PfpI" evidence="1">
    <location>
        <begin position="3"/>
        <end position="164"/>
    </location>
</feature>
<evidence type="ECO:0000313" key="2">
    <source>
        <dbReference type="EMBL" id="MBB6096651.1"/>
    </source>
</evidence>
<organism evidence="2 3">
    <name type="scientific">Deinobacterium chartae</name>
    <dbReference type="NCBI Taxonomy" id="521158"/>
    <lineage>
        <taxon>Bacteria</taxon>
        <taxon>Thermotogati</taxon>
        <taxon>Deinococcota</taxon>
        <taxon>Deinococci</taxon>
        <taxon>Deinococcales</taxon>
        <taxon>Deinococcaceae</taxon>
        <taxon>Deinobacterium</taxon>
    </lineage>
</organism>
<protein>
    <submittedName>
        <fullName evidence="2">Putative intracellular protease/amidase</fullName>
    </submittedName>
</protein>
<dbReference type="InterPro" id="IPR052158">
    <property type="entry name" value="INH-QAR"/>
</dbReference>
<dbReference type="Gene3D" id="3.40.50.880">
    <property type="match status" value="1"/>
</dbReference>
<dbReference type="GO" id="GO:0006508">
    <property type="term" value="P:proteolysis"/>
    <property type="evidence" value="ECO:0007669"/>
    <property type="project" value="UniProtKB-KW"/>
</dbReference>
<dbReference type="PANTHER" id="PTHR43130:SF3">
    <property type="entry name" value="HTH-TYPE TRANSCRIPTIONAL REGULATOR RV1931C"/>
    <property type="match status" value="1"/>
</dbReference>
<keyword evidence="2" id="KW-0378">Hydrolase</keyword>
<dbReference type="GO" id="GO:0008233">
    <property type="term" value="F:peptidase activity"/>
    <property type="evidence" value="ECO:0007669"/>
    <property type="project" value="UniProtKB-KW"/>
</dbReference>
<dbReference type="AlphaFoldDB" id="A0A841HTB5"/>
<dbReference type="RefSeq" id="WP_183983342.1">
    <property type="nucleotide sequence ID" value="NZ_JACHHG010000001.1"/>
</dbReference>
<dbReference type="EMBL" id="JACHHG010000001">
    <property type="protein sequence ID" value="MBB6096651.1"/>
    <property type="molecule type" value="Genomic_DNA"/>
</dbReference>
<name>A0A841HTB5_9DEIO</name>
<gene>
    <name evidence="2" type="ORF">HNR42_000063</name>
</gene>
<sequence>MPSVALLVYPGFSEFEVTIALTLLAPKYRVVNVGLTLEPVVGEAGLQVLPQVTLEQGFPEDAVALLIPGCPDLSVLLHAEALFERVRTLHARGTLLAAICAGPYVLARAGVLEGRDYTVTLARPQREFLGVFDASRYRYQDVITDGHLITAQGHAFAAFGLEVARHLGAARNLEGVRTFYSGLGNPLFEEAERGSLPEAVR</sequence>
<dbReference type="InterPro" id="IPR002818">
    <property type="entry name" value="DJ-1/PfpI"/>
</dbReference>
<proteinExistence type="predicted"/>
<keyword evidence="3" id="KW-1185">Reference proteome</keyword>